<reference evidence="9" key="1">
    <citation type="journal article" date="2019" name="Int. J. Syst. Evol. Microbiol.">
        <title>Halobacteriovorax valvorus sp. nov., a novel prokaryotic predator isolated from coastal seawater of China.</title>
        <authorList>
            <person name="Chen M.-X."/>
        </authorList>
    </citation>
    <scope>NUCLEOTIDE SEQUENCE [LARGE SCALE GENOMIC DNA]</scope>
    <source>
        <strain evidence="9">BL9</strain>
    </source>
</reference>
<dbReference type="Proteomes" id="UP000443582">
    <property type="component" value="Unassembled WGS sequence"/>
</dbReference>
<accession>A0ABY0IEG3</accession>
<sequence>MEKFDFSTLSSSDISYIDSLYEQYEANPQEVEESWRNFFLGFEFGAGKGSASGGDVSDEKLRKEFNVFRLIQSFRSRGHLLSDTNPIRPRIDRRAHISLKDYDLSDSDLKEVFTCGEFVGLGATTLQNIMDHMMKLYCGKIGVEYMHSDDTEMRRWFREEFESTYLKKEFTVDKKKRILHKLNEANVFENFLQTKYTGQKRFSLEGGESTIPGLDAVINEGARLGAKEYIIGMAHRGRLNVLANTLGKTYEYIFSEFEGNSVEQAEGEGDGDVKYHMGFTSVTKTEDDKEVYLKLLPNPSHLETVSPVATGYARAQIDIAYEGDESKIIPIVIHGDAAVAGQGIVYETLQMSELPGYRTGGSIHFVINNQIGFTTDFTDARSSHYSTSVAKMLNIPVIHVNGDCPEDVVYACQLAVKFRQKFKRDVFVDMVCYRKHGHNEGDEPKYTQPELYGMISKHKNPREMYIEELAASGSVDRAVAKEMQKEFKDLLSDRFNNVKQNEIPKKVPGPHREWGDLRFSKLEDFLSSPETAVEKSVLDNIISSITSTPEGFKTLRKAQKLLDQRKASYENDEIDWALAELFAYGSILTEGNDVRFSGEDVIRGTFSHRHAKVFDEKTNEAYCGLEHLTTGQGDFYIYNSLLSEYAVLAFEYGYSQATPHALNIWEAQFGDFTNGAQIVIDQFISAAESKWRRMSNLVMLLPHGYEGAGPEHSSCRPERFLQQCAEENMVICNITTPANMFHALRRQLKWEFRKPLVVFTPKSLLRHPLCQSKVEDFTSGKFEEVVDDSWVKAKDVKKVLLCSGKVYYDLLKHQQENDRKDVAIVRLEQLYPLPTTKIKEILDKYPDATHRWVQEEPSNMGAWMHLNRWRDTFRDIDCVSRKASASPATGYASVHVKEQETIVEKAFS</sequence>
<dbReference type="InterPro" id="IPR005475">
    <property type="entry name" value="Transketolase-like_Pyr-bd"/>
</dbReference>
<evidence type="ECO:0000256" key="3">
    <source>
        <dbReference type="ARBA" id="ARBA00006936"/>
    </source>
</evidence>
<dbReference type="SUPFAM" id="SSF52518">
    <property type="entry name" value="Thiamin diphosphate-binding fold (THDP-binding)"/>
    <property type="match status" value="2"/>
</dbReference>
<dbReference type="InterPro" id="IPR011603">
    <property type="entry name" value="2oxoglutarate_DH_E1"/>
</dbReference>
<name>A0ABY0IEG3_9BACT</name>
<dbReference type="InterPro" id="IPR031717">
    <property type="entry name" value="ODO-1/KGD_C"/>
</dbReference>
<dbReference type="PIRSF" id="PIRSF000157">
    <property type="entry name" value="Oxoglu_dh_E1"/>
    <property type="match status" value="1"/>
</dbReference>
<dbReference type="EC" id="1.2.4.2" evidence="4"/>
<evidence type="ECO:0000313" key="9">
    <source>
        <dbReference type="Proteomes" id="UP000443582"/>
    </source>
</evidence>
<keyword evidence="9" id="KW-1185">Reference proteome</keyword>
<comment type="similarity">
    <text evidence="3">Belongs to the alpha-ketoglutarate dehydrogenase family.</text>
</comment>
<dbReference type="NCBIfam" id="TIGR00239">
    <property type="entry name" value="2oxo_dh_E1"/>
    <property type="match status" value="1"/>
</dbReference>
<dbReference type="Pfam" id="PF16078">
    <property type="entry name" value="2-oxogl_dehyd_N"/>
    <property type="match status" value="1"/>
</dbReference>
<dbReference type="InterPro" id="IPR032106">
    <property type="entry name" value="2-oxogl_dehyd_N"/>
</dbReference>
<dbReference type="GO" id="GO:0004591">
    <property type="term" value="F:oxoglutarate dehydrogenase (succinyl-transferring) activity"/>
    <property type="evidence" value="ECO:0007669"/>
    <property type="project" value="UniProtKB-EC"/>
</dbReference>
<keyword evidence="5 8" id="KW-0560">Oxidoreductase</keyword>
<comment type="caution">
    <text evidence="8">The sequence shown here is derived from an EMBL/GenBank/DDBJ whole genome shotgun (WGS) entry which is preliminary data.</text>
</comment>
<evidence type="ECO:0000256" key="2">
    <source>
        <dbReference type="ARBA" id="ARBA00003906"/>
    </source>
</evidence>
<dbReference type="NCBIfam" id="NF008907">
    <property type="entry name" value="PRK12270.1"/>
    <property type="match status" value="1"/>
</dbReference>
<evidence type="ECO:0000313" key="8">
    <source>
        <dbReference type="EMBL" id="RZF20985.1"/>
    </source>
</evidence>
<dbReference type="Gene3D" id="3.40.50.970">
    <property type="match status" value="1"/>
</dbReference>
<evidence type="ECO:0000256" key="6">
    <source>
        <dbReference type="ARBA" id="ARBA00023052"/>
    </source>
</evidence>
<evidence type="ECO:0000259" key="7">
    <source>
        <dbReference type="SMART" id="SM00861"/>
    </source>
</evidence>
<feature type="domain" description="Transketolase-like pyrimidine-binding" evidence="7">
    <location>
        <begin position="574"/>
        <end position="767"/>
    </location>
</feature>
<comment type="cofactor">
    <cofactor evidence="1">
        <name>thiamine diphosphate</name>
        <dbReference type="ChEBI" id="CHEBI:58937"/>
    </cofactor>
</comment>
<evidence type="ECO:0000256" key="5">
    <source>
        <dbReference type="ARBA" id="ARBA00023002"/>
    </source>
</evidence>
<protein>
    <recommendedName>
        <fullName evidence="4">oxoglutarate dehydrogenase (succinyl-transferring)</fullName>
        <ecNumber evidence="4">1.2.4.2</ecNumber>
    </recommendedName>
</protein>
<dbReference type="Pfam" id="PF16870">
    <property type="entry name" value="OxoGdeHyase_C"/>
    <property type="match status" value="1"/>
</dbReference>
<gene>
    <name evidence="8" type="ORF">DAY19_13455</name>
</gene>
<dbReference type="Gene3D" id="3.40.50.12470">
    <property type="match status" value="1"/>
</dbReference>
<evidence type="ECO:0000256" key="4">
    <source>
        <dbReference type="ARBA" id="ARBA00012280"/>
    </source>
</evidence>
<dbReference type="PANTHER" id="PTHR23152:SF4">
    <property type="entry name" value="2-OXOADIPATE DEHYDROGENASE COMPLEX COMPONENT E1"/>
    <property type="match status" value="1"/>
</dbReference>
<dbReference type="NCBIfam" id="NF006914">
    <property type="entry name" value="PRK09404.1"/>
    <property type="match status" value="1"/>
</dbReference>
<dbReference type="PANTHER" id="PTHR23152">
    <property type="entry name" value="2-OXOGLUTARATE DEHYDROGENASE"/>
    <property type="match status" value="1"/>
</dbReference>
<dbReference type="EMBL" id="QDKL01000003">
    <property type="protein sequence ID" value="RZF20985.1"/>
    <property type="molecule type" value="Genomic_DNA"/>
</dbReference>
<dbReference type="Gene3D" id="3.40.50.11610">
    <property type="entry name" value="Multifunctional 2-oxoglutarate metabolism enzyme, C-terminal domain"/>
    <property type="match status" value="1"/>
</dbReference>
<proteinExistence type="inferred from homology"/>
<dbReference type="CDD" id="cd02016">
    <property type="entry name" value="TPP_E1_OGDC_like"/>
    <property type="match status" value="1"/>
</dbReference>
<organism evidence="8 9">
    <name type="scientific">Halobacteriovorax vibrionivorans</name>
    <dbReference type="NCBI Taxonomy" id="2152716"/>
    <lineage>
        <taxon>Bacteria</taxon>
        <taxon>Pseudomonadati</taxon>
        <taxon>Bdellovibrionota</taxon>
        <taxon>Bacteriovoracia</taxon>
        <taxon>Bacteriovoracales</taxon>
        <taxon>Halobacteriovoraceae</taxon>
        <taxon>Halobacteriovorax</taxon>
    </lineage>
</organism>
<dbReference type="Gene3D" id="1.10.287.1150">
    <property type="entry name" value="TPP helical domain"/>
    <property type="match status" value="1"/>
</dbReference>
<dbReference type="InterPro" id="IPR029061">
    <property type="entry name" value="THDP-binding"/>
</dbReference>
<keyword evidence="6" id="KW-0786">Thiamine pyrophosphate</keyword>
<dbReference type="InterPro" id="IPR001017">
    <property type="entry name" value="DH_E1"/>
</dbReference>
<dbReference type="InterPro" id="IPR042179">
    <property type="entry name" value="KGD_C_sf"/>
</dbReference>
<dbReference type="Pfam" id="PF00676">
    <property type="entry name" value="E1_dh"/>
    <property type="match status" value="1"/>
</dbReference>
<comment type="function">
    <text evidence="2">E1 component of the 2-oxoglutarate dehydrogenase (OGDH) complex which catalyzes the decarboxylation of 2-oxoglutarate, the first step in the conversion of 2-oxoglutarate to succinyl-CoA and CO(2).</text>
</comment>
<dbReference type="SMART" id="SM00861">
    <property type="entry name" value="Transket_pyr"/>
    <property type="match status" value="1"/>
</dbReference>
<dbReference type="Pfam" id="PF02779">
    <property type="entry name" value="Transket_pyr"/>
    <property type="match status" value="1"/>
</dbReference>
<evidence type="ECO:0000256" key="1">
    <source>
        <dbReference type="ARBA" id="ARBA00001964"/>
    </source>
</evidence>
<dbReference type="RefSeq" id="WP_115363338.1">
    <property type="nucleotide sequence ID" value="NZ_QDKL01000003.1"/>
</dbReference>